<protein>
    <recommendedName>
        <fullName evidence="2">histidine kinase</fullName>
        <ecNumber evidence="2">2.7.13.3</ecNumber>
    </recommendedName>
</protein>
<evidence type="ECO:0000256" key="3">
    <source>
        <dbReference type="SAM" id="MobiDB-lite"/>
    </source>
</evidence>
<comment type="catalytic activity">
    <reaction evidence="1">
        <text>ATP + protein L-histidine = ADP + protein N-phospho-L-histidine.</text>
        <dbReference type="EC" id="2.7.13.3"/>
    </reaction>
</comment>
<accession>A0ABQ1J5Q0</accession>
<dbReference type="RefSeq" id="WP_188513696.1">
    <property type="nucleotide sequence ID" value="NZ_BMGD01000002.1"/>
</dbReference>
<sequence>MHFDDRLSTVLAGAVPAGTGAVAQYRQLVDILGQIGGAAVDERHAPALARIHMLRSAIDDSDRLSTIQCLSGRLVSPVLVQYLASETPAVASAAIRAARLDDDQWAALVPALPTRARGFLRHRRDLGPRTRRLLEQLGLYDTALPDGARHAEVIAEPVALPPPQPLAEVNESGAVLARQADAAAPVIASEPAEDHPGDVSVIDAAVAEVGGPQSIGDIVKRIEALQEVRFKQALEDRPVPAVQDWNRLGAALGQDERDAADQQLADQNDDTGRDDSPRDRVPETAKIASVDAAAAPTIEEPKAPAHEHFRFATGVDGAVSGATGVALGAVYGLSLALPAMAGFRGVDASVATAFSRRMPVRGGRANLGNAAGLSGEWRIDADPAFDRATGRFIGYNGVMRRPMAWESAGPQEDSAMLSGRDGLRQIVHELRTPLNAIMGFSEIIEQQLFGPVTAEYRDMALRIRQDARQLLSGFDDLDTALRLDRNAIDDPAGHVSLDDVIERLRGRVQPLLDQSGAQLTLGATPTGSVVTMSPQAIDRIVPRLAGALIGSCAPGETLHLSFTKRAEAIELSFGRPLSLAGMDEDGLFDVDRSGAGQGDGGPLLGLGFCLRLVRNLLAAQGGELSIDAHALRLTLPCAGISAEAVRS</sequence>
<dbReference type="InterPro" id="IPR003661">
    <property type="entry name" value="HisK_dim/P_dom"/>
</dbReference>
<feature type="region of interest" description="Disordered" evidence="3">
    <location>
        <begin position="256"/>
        <end position="282"/>
    </location>
</feature>
<organism evidence="5 6">
    <name type="scientific">Blastomonas aquatica</name>
    <dbReference type="NCBI Taxonomy" id="1510276"/>
    <lineage>
        <taxon>Bacteria</taxon>
        <taxon>Pseudomonadati</taxon>
        <taxon>Pseudomonadota</taxon>
        <taxon>Alphaproteobacteria</taxon>
        <taxon>Sphingomonadales</taxon>
        <taxon>Sphingomonadaceae</taxon>
        <taxon>Blastomonas</taxon>
    </lineage>
</organism>
<name>A0ABQ1J5Q0_9SPHN</name>
<dbReference type="SMART" id="SM00388">
    <property type="entry name" value="HisKA"/>
    <property type="match status" value="1"/>
</dbReference>
<dbReference type="Pfam" id="PF00512">
    <property type="entry name" value="HisKA"/>
    <property type="match status" value="1"/>
</dbReference>
<dbReference type="EMBL" id="BMGD01000002">
    <property type="protein sequence ID" value="GGB60686.1"/>
    <property type="molecule type" value="Genomic_DNA"/>
</dbReference>
<dbReference type="Gene3D" id="1.10.287.130">
    <property type="match status" value="1"/>
</dbReference>
<dbReference type="PROSITE" id="PS50109">
    <property type="entry name" value="HIS_KIN"/>
    <property type="match status" value="1"/>
</dbReference>
<gene>
    <name evidence="5" type="ORF">GCM10010833_14470</name>
</gene>
<dbReference type="CDD" id="cd00082">
    <property type="entry name" value="HisKA"/>
    <property type="match status" value="1"/>
</dbReference>
<dbReference type="InterPro" id="IPR005467">
    <property type="entry name" value="His_kinase_dom"/>
</dbReference>
<comment type="caution">
    <text evidence="5">The sequence shown here is derived from an EMBL/GenBank/DDBJ whole genome shotgun (WGS) entry which is preliminary data.</text>
</comment>
<reference evidence="6" key="1">
    <citation type="journal article" date="2019" name="Int. J. Syst. Evol. Microbiol.">
        <title>The Global Catalogue of Microorganisms (GCM) 10K type strain sequencing project: providing services to taxonomists for standard genome sequencing and annotation.</title>
        <authorList>
            <consortium name="The Broad Institute Genomics Platform"/>
            <consortium name="The Broad Institute Genome Sequencing Center for Infectious Disease"/>
            <person name="Wu L."/>
            <person name="Ma J."/>
        </authorList>
    </citation>
    <scope>NUCLEOTIDE SEQUENCE [LARGE SCALE GENOMIC DNA]</scope>
    <source>
        <strain evidence="6">CGMCC 1.12851</strain>
    </source>
</reference>
<dbReference type="EC" id="2.7.13.3" evidence="2"/>
<evidence type="ECO:0000313" key="6">
    <source>
        <dbReference type="Proteomes" id="UP000614261"/>
    </source>
</evidence>
<feature type="compositionally biased region" description="Basic and acidic residues" evidence="3">
    <location>
        <begin position="270"/>
        <end position="282"/>
    </location>
</feature>
<proteinExistence type="predicted"/>
<feature type="domain" description="Histidine kinase" evidence="4">
    <location>
        <begin position="425"/>
        <end position="627"/>
    </location>
</feature>
<dbReference type="Proteomes" id="UP000614261">
    <property type="component" value="Unassembled WGS sequence"/>
</dbReference>
<evidence type="ECO:0000259" key="4">
    <source>
        <dbReference type="PROSITE" id="PS50109"/>
    </source>
</evidence>
<dbReference type="SUPFAM" id="SSF47384">
    <property type="entry name" value="Homodimeric domain of signal transducing histidine kinase"/>
    <property type="match status" value="1"/>
</dbReference>
<evidence type="ECO:0000313" key="5">
    <source>
        <dbReference type="EMBL" id="GGB60686.1"/>
    </source>
</evidence>
<evidence type="ECO:0000256" key="1">
    <source>
        <dbReference type="ARBA" id="ARBA00000085"/>
    </source>
</evidence>
<keyword evidence="6" id="KW-1185">Reference proteome</keyword>
<dbReference type="InterPro" id="IPR036097">
    <property type="entry name" value="HisK_dim/P_sf"/>
</dbReference>
<evidence type="ECO:0000256" key="2">
    <source>
        <dbReference type="ARBA" id="ARBA00012438"/>
    </source>
</evidence>